<comment type="similarity">
    <text evidence="9">Belongs to the TrpF family.</text>
</comment>
<dbReference type="EMBL" id="FZNT01000003">
    <property type="protein sequence ID" value="SNR46310.1"/>
    <property type="molecule type" value="Genomic_DNA"/>
</dbReference>
<dbReference type="InterPro" id="IPR011060">
    <property type="entry name" value="RibuloseP-bd_barrel"/>
</dbReference>
<evidence type="ECO:0000256" key="9">
    <source>
        <dbReference type="HAMAP-Rule" id="MF_00135"/>
    </source>
</evidence>
<gene>
    <name evidence="9" type="primary">trpF</name>
    <name evidence="11" type="ORF">SAMN06265371_103251</name>
</gene>
<dbReference type="PANTHER" id="PTHR42894">
    <property type="entry name" value="N-(5'-PHOSPHORIBOSYL)ANTHRANILATE ISOMERASE"/>
    <property type="match status" value="1"/>
</dbReference>
<dbReference type="Gene3D" id="3.20.20.70">
    <property type="entry name" value="Aldolase class I"/>
    <property type="match status" value="1"/>
</dbReference>
<evidence type="ECO:0000256" key="4">
    <source>
        <dbReference type="ARBA" id="ARBA00022272"/>
    </source>
</evidence>
<dbReference type="SUPFAM" id="SSF51366">
    <property type="entry name" value="Ribulose-phoshate binding barrel"/>
    <property type="match status" value="1"/>
</dbReference>
<name>A0A238WID3_9FLAO</name>
<sequence length="218" mass="24939">MKVKVCGMRDAENISELVKLKPDYLGFIFYDKSKRFVTDFPKVEIPSEIKKVGVFVNETIENVLDIVEEHKLDAVQLHGNESPEYCDKLRECHLERSRKISSESYPIKILKAFSVDDNFDFSKTEAYQNVCNFLLFDTKGKEYGGNGVKFNWEVLDNYKGALPYMLSGGITKNDAQAIVSFLHRQESKKCIGVDINSGFEMEPALKNIANIKEFKQNL</sequence>
<dbReference type="AlphaFoldDB" id="A0A238WID3"/>
<dbReference type="Pfam" id="PF00697">
    <property type="entry name" value="PRAI"/>
    <property type="match status" value="1"/>
</dbReference>
<reference evidence="11 12" key="1">
    <citation type="submission" date="2017-06" db="EMBL/GenBank/DDBJ databases">
        <authorList>
            <person name="Kim H.J."/>
            <person name="Triplett B.A."/>
        </authorList>
    </citation>
    <scope>NUCLEOTIDE SEQUENCE [LARGE SCALE GENOMIC DNA]</scope>
    <source>
        <strain evidence="11 12">DSM 29150</strain>
    </source>
</reference>
<evidence type="ECO:0000256" key="5">
    <source>
        <dbReference type="ARBA" id="ARBA00022605"/>
    </source>
</evidence>
<dbReference type="InterPro" id="IPR001240">
    <property type="entry name" value="PRAI_dom"/>
</dbReference>
<evidence type="ECO:0000256" key="3">
    <source>
        <dbReference type="ARBA" id="ARBA00012572"/>
    </source>
</evidence>
<protein>
    <recommendedName>
        <fullName evidence="4 9">N-(5'-phosphoribosyl)anthranilate isomerase</fullName>
        <shortName evidence="9">PRAI</shortName>
        <ecNumber evidence="3 9">5.3.1.24</ecNumber>
    </recommendedName>
</protein>
<dbReference type="UniPathway" id="UPA00035">
    <property type="reaction ID" value="UER00042"/>
</dbReference>
<evidence type="ECO:0000259" key="10">
    <source>
        <dbReference type="Pfam" id="PF00697"/>
    </source>
</evidence>
<dbReference type="Proteomes" id="UP000198384">
    <property type="component" value="Unassembled WGS sequence"/>
</dbReference>
<evidence type="ECO:0000313" key="12">
    <source>
        <dbReference type="Proteomes" id="UP000198384"/>
    </source>
</evidence>
<proteinExistence type="inferred from homology"/>
<keyword evidence="5 9" id="KW-0028">Amino-acid biosynthesis</keyword>
<feature type="domain" description="N-(5'phosphoribosyl) anthranilate isomerase (PRAI)" evidence="10">
    <location>
        <begin position="3"/>
        <end position="217"/>
    </location>
</feature>
<keyword evidence="12" id="KW-1185">Reference proteome</keyword>
<dbReference type="OrthoDB" id="9786954at2"/>
<evidence type="ECO:0000256" key="6">
    <source>
        <dbReference type="ARBA" id="ARBA00022822"/>
    </source>
</evidence>
<organism evidence="11 12">
    <name type="scientific">Lutibacter agarilyticus</name>
    <dbReference type="NCBI Taxonomy" id="1109740"/>
    <lineage>
        <taxon>Bacteria</taxon>
        <taxon>Pseudomonadati</taxon>
        <taxon>Bacteroidota</taxon>
        <taxon>Flavobacteriia</taxon>
        <taxon>Flavobacteriales</taxon>
        <taxon>Flavobacteriaceae</taxon>
        <taxon>Lutibacter</taxon>
    </lineage>
</organism>
<dbReference type="InterPro" id="IPR044643">
    <property type="entry name" value="TrpF_fam"/>
</dbReference>
<dbReference type="RefSeq" id="WP_089380916.1">
    <property type="nucleotide sequence ID" value="NZ_FZNT01000003.1"/>
</dbReference>
<keyword evidence="6 9" id="KW-0822">Tryptophan biosynthesis</keyword>
<evidence type="ECO:0000256" key="1">
    <source>
        <dbReference type="ARBA" id="ARBA00001164"/>
    </source>
</evidence>
<comment type="pathway">
    <text evidence="2 9">Amino-acid biosynthesis; L-tryptophan biosynthesis; L-tryptophan from chorismate: step 3/5.</text>
</comment>
<dbReference type="PANTHER" id="PTHR42894:SF1">
    <property type="entry name" value="N-(5'-PHOSPHORIBOSYL)ANTHRANILATE ISOMERASE"/>
    <property type="match status" value="1"/>
</dbReference>
<evidence type="ECO:0000256" key="8">
    <source>
        <dbReference type="ARBA" id="ARBA00023235"/>
    </source>
</evidence>
<dbReference type="GO" id="GO:0004640">
    <property type="term" value="F:phosphoribosylanthranilate isomerase activity"/>
    <property type="evidence" value="ECO:0007669"/>
    <property type="project" value="UniProtKB-UniRule"/>
</dbReference>
<evidence type="ECO:0000313" key="11">
    <source>
        <dbReference type="EMBL" id="SNR46310.1"/>
    </source>
</evidence>
<dbReference type="EC" id="5.3.1.24" evidence="3 9"/>
<dbReference type="HAMAP" id="MF_00135">
    <property type="entry name" value="PRAI"/>
    <property type="match status" value="1"/>
</dbReference>
<keyword evidence="7 9" id="KW-0057">Aromatic amino acid biosynthesis</keyword>
<dbReference type="GO" id="GO:0000162">
    <property type="term" value="P:L-tryptophan biosynthetic process"/>
    <property type="evidence" value="ECO:0007669"/>
    <property type="project" value="UniProtKB-UniRule"/>
</dbReference>
<dbReference type="CDD" id="cd00405">
    <property type="entry name" value="PRAI"/>
    <property type="match status" value="1"/>
</dbReference>
<dbReference type="InterPro" id="IPR013785">
    <property type="entry name" value="Aldolase_TIM"/>
</dbReference>
<keyword evidence="8 9" id="KW-0413">Isomerase</keyword>
<evidence type="ECO:0000256" key="2">
    <source>
        <dbReference type="ARBA" id="ARBA00004664"/>
    </source>
</evidence>
<evidence type="ECO:0000256" key="7">
    <source>
        <dbReference type="ARBA" id="ARBA00023141"/>
    </source>
</evidence>
<comment type="catalytic activity">
    <reaction evidence="1 9">
        <text>N-(5-phospho-beta-D-ribosyl)anthranilate = 1-(2-carboxyphenylamino)-1-deoxy-D-ribulose 5-phosphate</text>
        <dbReference type="Rhea" id="RHEA:21540"/>
        <dbReference type="ChEBI" id="CHEBI:18277"/>
        <dbReference type="ChEBI" id="CHEBI:58613"/>
        <dbReference type="EC" id="5.3.1.24"/>
    </reaction>
</comment>
<accession>A0A238WID3</accession>